<evidence type="ECO:0000313" key="4">
    <source>
        <dbReference type="Proteomes" id="UP001497472"/>
    </source>
</evidence>
<sequence>MSQGIKNSVVVVTGGASGIGYEIVCNFLEKEAKNVIFLDVNEDEGKKALELLSAKYDNIPCVTWDERISEAFLTRTKQHSWQNVDAVGKATIEVFEKADSGTAWVIEGGNPIKEVIYSNAY</sequence>
<dbReference type="PANTHER" id="PTHR44229">
    <property type="entry name" value="15-HYDROXYPROSTAGLANDIN DEHYDROGENASE [NAD(+)]"/>
    <property type="match status" value="1"/>
</dbReference>
<comment type="similarity">
    <text evidence="1">Belongs to the short-chain dehydrogenases/reductases (SDR) family.</text>
</comment>
<evidence type="ECO:0000256" key="2">
    <source>
        <dbReference type="ARBA" id="ARBA00023002"/>
    </source>
</evidence>
<dbReference type="SUPFAM" id="SSF51735">
    <property type="entry name" value="NAD(P)-binding Rossmann-fold domains"/>
    <property type="match status" value="1"/>
</dbReference>
<dbReference type="Proteomes" id="UP001497472">
    <property type="component" value="Unassembled WGS sequence"/>
</dbReference>
<dbReference type="InterPro" id="IPR036291">
    <property type="entry name" value="NAD(P)-bd_dom_sf"/>
</dbReference>
<accession>A0AAV1JM26</accession>
<dbReference type="Gene3D" id="3.40.50.720">
    <property type="entry name" value="NAD(P)-binding Rossmann-like Domain"/>
    <property type="match status" value="1"/>
</dbReference>
<dbReference type="InterPro" id="IPR002347">
    <property type="entry name" value="SDR_fam"/>
</dbReference>
<name>A0AAV1JM26_9NEOP</name>
<dbReference type="AlphaFoldDB" id="A0AAV1JM26"/>
<keyword evidence="2" id="KW-0560">Oxidoreductase</keyword>
<keyword evidence="4" id="KW-1185">Reference proteome</keyword>
<dbReference type="EMBL" id="CAVLEF010000037">
    <property type="protein sequence ID" value="CAK1549504.1"/>
    <property type="molecule type" value="Genomic_DNA"/>
</dbReference>
<comment type="caution">
    <text evidence="3">The sequence shown here is derived from an EMBL/GenBank/DDBJ whole genome shotgun (WGS) entry which is preliminary data.</text>
</comment>
<evidence type="ECO:0000313" key="3">
    <source>
        <dbReference type="EMBL" id="CAK1549504.1"/>
    </source>
</evidence>
<dbReference type="GO" id="GO:0016616">
    <property type="term" value="F:oxidoreductase activity, acting on the CH-OH group of donors, NAD or NADP as acceptor"/>
    <property type="evidence" value="ECO:0007669"/>
    <property type="project" value="TreeGrafter"/>
</dbReference>
<organism evidence="3 4">
    <name type="scientific">Leptosia nina</name>
    <dbReference type="NCBI Taxonomy" id="320188"/>
    <lineage>
        <taxon>Eukaryota</taxon>
        <taxon>Metazoa</taxon>
        <taxon>Ecdysozoa</taxon>
        <taxon>Arthropoda</taxon>
        <taxon>Hexapoda</taxon>
        <taxon>Insecta</taxon>
        <taxon>Pterygota</taxon>
        <taxon>Neoptera</taxon>
        <taxon>Endopterygota</taxon>
        <taxon>Lepidoptera</taxon>
        <taxon>Glossata</taxon>
        <taxon>Ditrysia</taxon>
        <taxon>Papilionoidea</taxon>
        <taxon>Pieridae</taxon>
        <taxon>Pierinae</taxon>
        <taxon>Leptosia</taxon>
    </lineage>
</organism>
<reference evidence="3 4" key="1">
    <citation type="submission" date="2023-11" db="EMBL/GenBank/DDBJ databases">
        <authorList>
            <person name="Okamura Y."/>
        </authorList>
    </citation>
    <scope>NUCLEOTIDE SEQUENCE [LARGE SCALE GENOMIC DNA]</scope>
</reference>
<proteinExistence type="inferred from homology"/>
<dbReference type="Pfam" id="PF00106">
    <property type="entry name" value="adh_short"/>
    <property type="match status" value="1"/>
</dbReference>
<dbReference type="GO" id="GO:0005737">
    <property type="term" value="C:cytoplasm"/>
    <property type="evidence" value="ECO:0007669"/>
    <property type="project" value="TreeGrafter"/>
</dbReference>
<gene>
    <name evidence="3" type="ORF">LNINA_LOCUS8796</name>
</gene>
<dbReference type="PANTHER" id="PTHR44229:SF8">
    <property type="entry name" value="ALCOHOL DEHYDROGENASE-RELATED"/>
    <property type="match status" value="1"/>
</dbReference>
<protein>
    <submittedName>
        <fullName evidence="3">Uncharacterized protein</fullName>
    </submittedName>
</protein>
<evidence type="ECO:0000256" key="1">
    <source>
        <dbReference type="ARBA" id="ARBA00006484"/>
    </source>
</evidence>